<dbReference type="PROSITE" id="PS50089">
    <property type="entry name" value="ZF_RING_2"/>
    <property type="match status" value="1"/>
</dbReference>
<feature type="transmembrane region" description="Helical" evidence="2">
    <location>
        <begin position="6"/>
        <end position="24"/>
    </location>
</feature>
<dbReference type="STRING" id="1314790.A0A1Y1XV66"/>
<dbReference type="SUPFAM" id="SSF57850">
    <property type="entry name" value="RING/U-box"/>
    <property type="match status" value="1"/>
</dbReference>
<dbReference type="PANTHER" id="PTHR46225:SF19">
    <property type="entry name" value="RING-TYPE DOMAIN-CONTAINING PROTEIN"/>
    <property type="match status" value="1"/>
</dbReference>
<dbReference type="Proteomes" id="UP000193498">
    <property type="component" value="Unassembled WGS sequence"/>
</dbReference>
<keyword evidence="1" id="KW-0862">Zinc</keyword>
<gene>
    <name evidence="4" type="ORF">K493DRAFT_155333</name>
</gene>
<reference evidence="4 5" key="1">
    <citation type="submission" date="2016-07" db="EMBL/GenBank/DDBJ databases">
        <title>Pervasive Adenine N6-methylation of Active Genes in Fungi.</title>
        <authorList>
            <consortium name="DOE Joint Genome Institute"/>
            <person name="Mondo S.J."/>
            <person name="Dannebaum R.O."/>
            <person name="Kuo R.C."/>
            <person name="Labutti K."/>
            <person name="Haridas S."/>
            <person name="Kuo A."/>
            <person name="Salamov A."/>
            <person name="Ahrendt S.R."/>
            <person name="Lipzen A."/>
            <person name="Sullivan W."/>
            <person name="Andreopoulos W.B."/>
            <person name="Clum A."/>
            <person name="Lindquist E."/>
            <person name="Daum C."/>
            <person name="Ramamoorthy G.K."/>
            <person name="Gryganskyi A."/>
            <person name="Culley D."/>
            <person name="Magnuson J.K."/>
            <person name="James T.Y."/>
            <person name="O'Malley M.A."/>
            <person name="Stajich J.E."/>
            <person name="Spatafora J.W."/>
            <person name="Visel A."/>
            <person name="Grigoriev I.V."/>
        </authorList>
    </citation>
    <scope>NUCLEOTIDE SEQUENCE [LARGE SCALE GENOMIC DNA]</scope>
    <source>
        <strain evidence="4 5">CBS 931.73</strain>
    </source>
</reference>
<dbReference type="PANTHER" id="PTHR46225">
    <property type="entry name" value="C3H4 TYPE ZINC FINGER PROTEIN"/>
    <property type="match status" value="1"/>
</dbReference>
<comment type="caution">
    <text evidence="4">The sequence shown here is derived from an EMBL/GenBank/DDBJ whole genome shotgun (WGS) entry which is preliminary data.</text>
</comment>
<dbReference type="GO" id="GO:0008270">
    <property type="term" value="F:zinc ion binding"/>
    <property type="evidence" value="ECO:0007669"/>
    <property type="project" value="UniProtKB-KW"/>
</dbReference>
<accession>A0A1Y1XV66</accession>
<dbReference type="OrthoDB" id="8062037at2759"/>
<name>A0A1Y1XV66_9FUNG</name>
<sequence>SLLDLVGTFIFLVGNYLLFTTTTCQKTSPGLFGLSMALVILGYFVITIPVFLCGAVIFCLPCVLMIMRTLGIGEVTGAGATEDDAICCICLSEYEDGQKLRQLYCHHHFHIDCVDEWLKLNRTCPLCKRDI</sequence>
<evidence type="ECO:0000256" key="2">
    <source>
        <dbReference type="SAM" id="Phobius"/>
    </source>
</evidence>
<feature type="domain" description="RING-type" evidence="3">
    <location>
        <begin position="87"/>
        <end position="128"/>
    </location>
</feature>
<dbReference type="SMART" id="SM00184">
    <property type="entry name" value="RING"/>
    <property type="match status" value="1"/>
</dbReference>
<feature type="transmembrane region" description="Helical" evidence="2">
    <location>
        <begin position="31"/>
        <end position="58"/>
    </location>
</feature>
<evidence type="ECO:0000313" key="4">
    <source>
        <dbReference type="EMBL" id="ORX89613.1"/>
    </source>
</evidence>
<evidence type="ECO:0000259" key="3">
    <source>
        <dbReference type="PROSITE" id="PS50089"/>
    </source>
</evidence>
<keyword evidence="1" id="KW-0479">Metal-binding</keyword>
<keyword evidence="5" id="KW-1185">Reference proteome</keyword>
<evidence type="ECO:0000256" key="1">
    <source>
        <dbReference type="PROSITE-ProRule" id="PRU00175"/>
    </source>
</evidence>
<keyword evidence="2" id="KW-0472">Membrane</keyword>
<dbReference type="InParanoid" id="A0A1Y1XV66"/>
<evidence type="ECO:0000313" key="5">
    <source>
        <dbReference type="Proteomes" id="UP000193498"/>
    </source>
</evidence>
<feature type="non-terminal residue" evidence="4">
    <location>
        <position position="1"/>
    </location>
</feature>
<organism evidence="4 5">
    <name type="scientific">Basidiobolus meristosporus CBS 931.73</name>
    <dbReference type="NCBI Taxonomy" id="1314790"/>
    <lineage>
        <taxon>Eukaryota</taxon>
        <taxon>Fungi</taxon>
        <taxon>Fungi incertae sedis</taxon>
        <taxon>Zoopagomycota</taxon>
        <taxon>Entomophthoromycotina</taxon>
        <taxon>Basidiobolomycetes</taxon>
        <taxon>Basidiobolales</taxon>
        <taxon>Basidiobolaceae</taxon>
        <taxon>Basidiobolus</taxon>
    </lineage>
</organism>
<feature type="non-terminal residue" evidence="4">
    <location>
        <position position="131"/>
    </location>
</feature>
<dbReference type="EMBL" id="MCFE01000433">
    <property type="protein sequence ID" value="ORX89613.1"/>
    <property type="molecule type" value="Genomic_DNA"/>
</dbReference>
<dbReference type="InterPro" id="IPR001841">
    <property type="entry name" value="Znf_RING"/>
</dbReference>
<proteinExistence type="predicted"/>
<keyword evidence="2" id="KW-0812">Transmembrane</keyword>
<keyword evidence="1" id="KW-0863">Zinc-finger</keyword>
<dbReference type="InterPro" id="IPR013083">
    <property type="entry name" value="Znf_RING/FYVE/PHD"/>
</dbReference>
<dbReference type="Gene3D" id="3.30.40.10">
    <property type="entry name" value="Zinc/RING finger domain, C3HC4 (zinc finger)"/>
    <property type="match status" value="1"/>
</dbReference>
<keyword evidence="2" id="KW-1133">Transmembrane helix</keyword>
<dbReference type="Pfam" id="PF13639">
    <property type="entry name" value="zf-RING_2"/>
    <property type="match status" value="1"/>
</dbReference>
<dbReference type="AlphaFoldDB" id="A0A1Y1XV66"/>
<protein>
    <recommendedName>
        <fullName evidence="3">RING-type domain-containing protein</fullName>
    </recommendedName>
</protein>